<reference evidence="2 3" key="1">
    <citation type="submission" date="2021-06" db="EMBL/GenBank/DDBJ databases">
        <title>Caerostris extrusa draft genome.</title>
        <authorList>
            <person name="Kono N."/>
            <person name="Arakawa K."/>
        </authorList>
    </citation>
    <scope>NUCLEOTIDE SEQUENCE [LARGE SCALE GENOMIC DNA]</scope>
</reference>
<evidence type="ECO:0000313" key="3">
    <source>
        <dbReference type="Proteomes" id="UP001054945"/>
    </source>
</evidence>
<protein>
    <submittedName>
        <fullName evidence="2">Chitin-binding type-2 domain-containing protein</fullName>
    </submittedName>
</protein>
<feature type="compositionally biased region" description="Polar residues" evidence="1">
    <location>
        <begin position="174"/>
        <end position="186"/>
    </location>
</feature>
<name>A0AAV4N1L0_CAEEX</name>
<accession>A0AAV4N1L0</accession>
<sequence length="357" mass="42069">MLPHIRLKRPLGIHRNIQKVIMISQNLHTMILQSHLNTLRMKKHHPKIRHTIIQVTKMMEHMVNHHQYTTNLVDMKLHLKFVTITQLTKNYKPSRPAPLYDEYEQPRYPPLPVNLKDSSEKYSEYEKSVEKPFKNKKHEKSPESSYSSSYDPATYKSPYSYDTSNKHYPLPNEPGSQKNQYSGSSSKEVDYQPEVQTKTYSKPYYGSDDEVNYHGDNSYETGPKSQVVMNHLRSSEEYPPSKSSDNTEKKFRYYTENDKPESSHNTYLAEPERPKRVEGVVYRSRKTYPDLQSPRSQKSYLPYKLYNPRTAPAVDYKVYENAPDKNLSESPRKKTIKLKYKPLKKDSYQEHKRHVGL</sequence>
<feature type="compositionally biased region" description="Polar residues" evidence="1">
    <location>
        <begin position="218"/>
        <end position="228"/>
    </location>
</feature>
<proteinExistence type="predicted"/>
<feature type="region of interest" description="Disordered" evidence="1">
    <location>
        <begin position="93"/>
        <end position="296"/>
    </location>
</feature>
<gene>
    <name evidence="2" type="primary">AVEN_22333_1</name>
    <name evidence="2" type="ORF">CEXT_457561</name>
</gene>
<dbReference type="EMBL" id="BPLR01020337">
    <property type="protein sequence ID" value="GIX77546.1"/>
    <property type="molecule type" value="Genomic_DNA"/>
</dbReference>
<keyword evidence="3" id="KW-1185">Reference proteome</keyword>
<dbReference type="AlphaFoldDB" id="A0AAV4N1L0"/>
<organism evidence="2 3">
    <name type="scientific">Caerostris extrusa</name>
    <name type="common">Bark spider</name>
    <name type="synonym">Caerostris bankana</name>
    <dbReference type="NCBI Taxonomy" id="172846"/>
    <lineage>
        <taxon>Eukaryota</taxon>
        <taxon>Metazoa</taxon>
        <taxon>Ecdysozoa</taxon>
        <taxon>Arthropoda</taxon>
        <taxon>Chelicerata</taxon>
        <taxon>Arachnida</taxon>
        <taxon>Araneae</taxon>
        <taxon>Araneomorphae</taxon>
        <taxon>Entelegynae</taxon>
        <taxon>Araneoidea</taxon>
        <taxon>Araneidae</taxon>
        <taxon>Caerostris</taxon>
    </lineage>
</organism>
<dbReference type="Proteomes" id="UP001054945">
    <property type="component" value="Unassembled WGS sequence"/>
</dbReference>
<comment type="caution">
    <text evidence="2">The sequence shown here is derived from an EMBL/GenBank/DDBJ whole genome shotgun (WGS) entry which is preliminary data.</text>
</comment>
<evidence type="ECO:0000313" key="2">
    <source>
        <dbReference type="EMBL" id="GIX77546.1"/>
    </source>
</evidence>
<evidence type="ECO:0000256" key="1">
    <source>
        <dbReference type="SAM" id="MobiDB-lite"/>
    </source>
</evidence>
<feature type="compositionally biased region" description="Basic and acidic residues" evidence="1">
    <location>
        <begin position="245"/>
        <end position="262"/>
    </location>
</feature>
<feature type="compositionally biased region" description="Basic and acidic residues" evidence="1">
    <location>
        <begin position="117"/>
        <end position="133"/>
    </location>
</feature>